<feature type="transmembrane region" description="Helical" evidence="1">
    <location>
        <begin position="67"/>
        <end position="88"/>
    </location>
</feature>
<reference evidence="2 3" key="1">
    <citation type="submission" date="2016-08" db="EMBL/GenBank/DDBJ databases">
        <title>Novel Firmicute Genomes.</title>
        <authorList>
            <person name="Poppleton D.I."/>
            <person name="Gribaldo S."/>
        </authorList>
    </citation>
    <scope>NUCLEOTIDE SEQUENCE [LARGE SCALE GENOMIC DNA]</scope>
    <source>
        <strain evidence="2 3">RAOx-1</strain>
    </source>
</reference>
<keyword evidence="1" id="KW-1133">Transmembrane helix</keyword>
<keyword evidence="3" id="KW-1185">Reference proteome</keyword>
<evidence type="ECO:0000256" key="1">
    <source>
        <dbReference type="SAM" id="Phobius"/>
    </source>
</evidence>
<evidence type="ECO:0000313" key="2">
    <source>
        <dbReference type="EMBL" id="RKD25101.1"/>
    </source>
</evidence>
<gene>
    <name evidence="2" type="ORF">BEP19_04585</name>
</gene>
<evidence type="ECO:0000313" key="3">
    <source>
        <dbReference type="Proteomes" id="UP000284219"/>
    </source>
</evidence>
<dbReference type="OrthoDB" id="9792788at2"/>
<dbReference type="NCBIfam" id="NF008528">
    <property type="entry name" value="PRK11463.1-2"/>
    <property type="match status" value="1"/>
</dbReference>
<name>A0A419SM09_9BACL</name>
<protein>
    <recommendedName>
        <fullName evidence="4">Membrane protein FxsA</fullName>
    </recommendedName>
</protein>
<comment type="caution">
    <text evidence="2">The sequence shown here is derived from an EMBL/GenBank/DDBJ whole genome shotgun (WGS) entry which is preliminary data.</text>
</comment>
<keyword evidence="1" id="KW-0472">Membrane</keyword>
<dbReference type="Pfam" id="PF04186">
    <property type="entry name" value="FxsA"/>
    <property type="match status" value="1"/>
</dbReference>
<dbReference type="EMBL" id="MCHY01000007">
    <property type="protein sequence ID" value="RKD25101.1"/>
    <property type="molecule type" value="Genomic_DNA"/>
</dbReference>
<sequence>MLRIIIALLLIVPTIEIWLLITAGKAFGWLPTLLTIILTGVVGGWLARKQGLQVFYSAQRQMRQGQLPGEALLDGLIIFTGGLLLLSPGFFTDTLGILCLIPMIRGPIKIYLKGWLWKTMQNGRISFRRGGPWR</sequence>
<dbReference type="AlphaFoldDB" id="A0A419SM09"/>
<organism evidence="2 3">
    <name type="scientific">Ammoniphilus oxalaticus</name>
    <dbReference type="NCBI Taxonomy" id="66863"/>
    <lineage>
        <taxon>Bacteria</taxon>
        <taxon>Bacillati</taxon>
        <taxon>Bacillota</taxon>
        <taxon>Bacilli</taxon>
        <taxon>Bacillales</taxon>
        <taxon>Paenibacillaceae</taxon>
        <taxon>Aneurinibacillus group</taxon>
        <taxon>Ammoniphilus</taxon>
    </lineage>
</organism>
<dbReference type="RefSeq" id="WP_120188922.1">
    <property type="nucleotide sequence ID" value="NZ_MCHY01000007.1"/>
</dbReference>
<keyword evidence="1" id="KW-0812">Transmembrane</keyword>
<dbReference type="InterPro" id="IPR007313">
    <property type="entry name" value="FxsA"/>
</dbReference>
<feature type="transmembrane region" description="Helical" evidence="1">
    <location>
        <begin position="94"/>
        <end position="112"/>
    </location>
</feature>
<accession>A0A419SM09</accession>
<proteinExistence type="predicted"/>
<dbReference type="PANTHER" id="PTHR35335">
    <property type="entry name" value="UPF0716 PROTEIN FXSA"/>
    <property type="match status" value="1"/>
</dbReference>
<dbReference type="GO" id="GO:0016020">
    <property type="term" value="C:membrane"/>
    <property type="evidence" value="ECO:0007669"/>
    <property type="project" value="InterPro"/>
</dbReference>
<dbReference type="PANTHER" id="PTHR35335:SF1">
    <property type="entry name" value="UPF0716 PROTEIN FXSA"/>
    <property type="match status" value="1"/>
</dbReference>
<evidence type="ECO:0008006" key="4">
    <source>
        <dbReference type="Google" id="ProtNLM"/>
    </source>
</evidence>
<dbReference type="Proteomes" id="UP000284219">
    <property type="component" value="Unassembled WGS sequence"/>
</dbReference>
<feature type="transmembrane region" description="Helical" evidence="1">
    <location>
        <begin position="27"/>
        <end position="47"/>
    </location>
</feature>